<dbReference type="EMBL" id="CAVNYO010000040">
    <property type="protein sequence ID" value="CAK5263463.1"/>
    <property type="molecule type" value="Genomic_DNA"/>
</dbReference>
<gene>
    <name evidence="2" type="ORF">MYCIT1_LOCUS2922</name>
</gene>
<keyword evidence="1" id="KW-0472">Membrane</keyword>
<feature type="non-terminal residue" evidence="2">
    <location>
        <position position="1"/>
    </location>
</feature>
<keyword evidence="1" id="KW-0812">Transmembrane</keyword>
<feature type="transmembrane region" description="Helical" evidence="1">
    <location>
        <begin position="14"/>
        <end position="37"/>
    </location>
</feature>
<reference evidence="2" key="1">
    <citation type="submission" date="2023-11" db="EMBL/GenBank/DDBJ databases">
        <authorList>
            <person name="De Vega J J."/>
            <person name="De Vega J J."/>
        </authorList>
    </citation>
    <scope>NUCLEOTIDE SEQUENCE</scope>
</reference>
<protein>
    <submittedName>
        <fullName evidence="2">Uncharacterized protein</fullName>
    </submittedName>
</protein>
<keyword evidence="3" id="KW-1185">Reference proteome</keyword>
<organism evidence="2 3">
    <name type="scientific">Mycena citricolor</name>
    <dbReference type="NCBI Taxonomy" id="2018698"/>
    <lineage>
        <taxon>Eukaryota</taxon>
        <taxon>Fungi</taxon>
        <taxon>Dikarya</taxon>
        <taxon>Basidiomycota</taxon>
        <taxon>Agaricomycotina</taxon>
        <taxon>Agaricomycetes</taxon>
        <taxon>Agaricomycetidae</taxon>
        <taxon>Agaricales</taxon>
        <taxon>Marasmiineae</taxon>
        <taxon>Mycenaceae</taxon>
        <taxon>Mycena</taxon>
    </lineage>
</organism>
<evidence type="ECO:0000313" key="3">
    <source>
        <dbReference type="Proteomes" id="UP001295794"/>
    </source>
</evidence>
<dbReference type="Proteomes" id="UP001295794">
    <property type="component" value="Unassembled WGS sequence"/>
</dbReference>
<sequence>RDDMMHQSSRHEGILLPIGTVQDLALFYVILCFHAFADVQTPFPAAYDRNTAETDPHAGCSEIQCTLFALTTASLALKPMLEAQCRTFGHLWTVCETGTRRRRIHRID</sequence>
<comment type="caution">
    <text evidence="2">The sequence shown here is derived from an EMBL/GenBank/DDBJ whole genome shotgun (WGS) entry which is preliminary data.</text>
</comment>
<name>A0AAD2GW16_9AGAR</name>
<dbReference type="AlphaFoldDB" id="A0AAD2GW16"/>
<keyword evidence="1" id="KW-1133">Transmembrane helix</keyword>
<evidence type="ECO:0000313" key="2">
    <source>
        <dbReference type="EMBL" id="CAK5263463.1"/>
    </source>
</evidence>
<accession>A0AAD2GW16</accession>
<evidence type="ECO:0000256" key="1">
    <source>
        <dbReference type="SAM" id="Phobius"/>
    </source>
</evidence>
<proteinExistence type="predicted"/>